<dbReference type="PROSITE" id="PS00365">
    <property type="entry name" value="NIR_SIR"/>
    <property type="match status" value="1"/>
</dbReference>
<dbReference type="NCBIfam" id="TIGR02374">
    <property type="entry name" value="nitri_red_nirB"/>
    <property type="match status" value="1"/>
</dbReference>
<dbReference type="InterPro" id="IPR007419">
    <property type="entry name" value="BFD-like_2Fe2S-bd_dom"/>
</dbReference>
<dbReference type="InterPro" id="IPR012744">
    <property type="entry name" value="Nitri_red_NirB"/>
</dbReference>
<dbReference type="GO" id="GO:0050660">
    <property type="term" value="F:flavin adenine dinucleotide binding"/>
    <property type="evidence" value="ECO:0007669"/>
    <property type="project" value="InterPro"/>
</dbReference>
<dbReference type="SUPFAM" id="SSF56014">
    <property type="entry name" value="Nitrite and sulphite reductase 4Fe-4S domain-like"/>
    <property type="match status" value="1"/>
</dbReference>
<evidence type="ECO:0000256" key="12">
    <source>
        <dbReference type="ARBA" id="ARBA00023002"/>
    </source>
</evidence>
<comment type="cofactor">
    <cofactor evidence="16">
        <name>[2Fe-2S] cluster</name>
        <dbReference type="ChEBI" id="CHEBI:190135"/>
    </cofactor>
</comment>
<dbReference type="SUPFAM" id="SSF55124">
    <property type="entry name" value="Nitrite/Sulfite reductase N-terminal domain-like"/>
    <property type="match status" value="1"/>
</dbReference>
<accession>A0A3B1DL64</accession>
<dbReference type="Pfam" id="PF04324">
    <property type="entry name" value="Fer2_BFD"/>
    <property type="match status" value="1"/>
</dbReference>
<evidence type="ECO:0000313" key="22">
    <source>
        <dbReference type="EMBL" id="VAX36748.1"/>
    </source>
</evidence>
<evidence type="ECO:0000256" key="13">
    <source>
        <dbReference type="ARBA" id="ARBA00023004"/>
    </source>
</evidence>
<dbReference type="GO" id="GO:0050661">
    <property type="term" value="F:NADP binding"/>
    <property type="evidence" value="ECO:0007669"/>
    <property type="project" value="InterPro"/>
</dbReference>
<dbReference type="InterPro" id="IPR005117">
    <property type="entry name" value="NiRdtase/SiRdtase_haem-b_fer"/>
</dbReference>
<dbReference type="InterPro" id="IPR036188">
    <property type="entry name" value="FAD/NAD-bd_sf"/>
</dbReference>
<evidence type="ECO:0000256" key="7">
    <source>
        <dbReference type="ARBA" id="ARBA00022617"/>
    </source>
</evidence>
<evidence type="ECO:0000259" key="17">
    <source>
        <dbReference type="Pfam" id="PF01077"/>
    </source>
</evidence>
<proteinExistence type="inferred from homology"/>
<dbReference type="PANTHER" id="PTHR43809:SF1">
    <property type="entry name" value="NITRITE REDUCTASE (NADH) LARGE SUBUNIT"/>
    <property type="match status" value="1"/>
</dbReference>
<evidence type="ECO:0000259" key="18">
    <source>
        <dbReference type="Pfam" id="PF03460"/>
    </source>
</evidence>
<dbReference type="InterPro" id="IPR016156">
    <property type="entry name" value="FAD/NAD-linked_Rdtase_dimer_sf"/>
</dbReference>
<dbReference type="Pfam" id="PF03460">
    <property type="entry name" value="NIR_SIR_ferr"/>
    <property type="match status" value="1"/>
</dbReference>
<keyword evidence="15" id="KW-0534">Nitrate assimilation</keyword>
<keyword evidence="12 22" id="KW-0560">Oxidoreductase</keyword>
<dbReference type="EMBL" id="UOGJ01000110">
    <property type="protein sequence ID" value="VAX36748.1"/>
    <property type="molecule type" value="Genomic_DNA"/>
</dbReference>
<keyword evidence="11" id="KW-0274">FAD</keyword>
<dbReference type="InterPro" id="IPR006066">
    <property type="entry name" value="NO2/SO3_Rdtase_FeS/sirohaem_BS"/>
</dbReference>
<dbReference type="GO" id="GO:0008942">
    <property type="term" value="F:nitrite reductase [NAD(P)H] activity"/>
    <property type="evidence" value="ECO:0007669"/>
    <property type="project" value="UniProtKB-EC"/>
</dbReference>
<evidence type="ECO:0000256" key="2">
    <source>
        <dbReference type="ARBA" id="ARBA00001966"/>
    </source>
</evidence>
<dbReference type="PRINTS" id="PR00368">
    <property type="entry name" value="FADPNR"/>
</dbReference>
<evidence type="ECO:0000256" key="3">
    <source>
        <dbReference type="ARBA" id="ARBA00001974"/>
    </source>
</evidence>
<comment type="similarity">
    <text evidence="5">Belongs to the nitrite and sulfite reductase 4Fe-4S domain family.</text>
</comment>
<evidence type="ECO:0000256" key="10">
    <source>
        <dbReference type="ARBA" id="ARBA00022723"/>
    </source>
</evidence>
<dbReference type="UniPathway" id="UPA00653"/>
<protein>
    <submittedName>
        <fullName evidence="22">Nitrite reductase [NAD(P)H] large subunit</fullName>
        <ecNumber evidence="22">1.7.1.4</ecNumber>
    </submittedName>
</protein>
<evidence type="ECO:0000259" key="19">
    <source>
        <dbReference type="Pfam" id="PF04324"/>
    </source>
</evidence>
<dbReference type="AlphaFoldDB" id="A0A3B1DL64"/>
<evidence type="ECO:0000256" key="6">
    <source>
        <dbReference type="ARBA" id="ARBA00022485"/>
    </source>
</evidence>
<dbReference type="PRINTS" id="PR00411">
    <property type="entry name" value="PNDRDTASEI"/>
</dbReference>
<evidence type="ECO:0000256" key="1">
    <source>
        <dbReference type="ARBA" id="ARBA00001929"/>
    </source>
</evidence>
<evidence type="ECO:0000256" key="11">
    <source>
        <dbReference type="ARBA" id="ARBA00022827"/>
    </source>
</evidence>
<feature type="domain" description="Nitrite/sulphite reductase 4Fe-4S" evidence="17">
    <location>
        <begin position="648"/>
        <end position="780"/>
    </location>
</feature>
<dbReference type="SUPFAM" id="SSF51905">
    <property type="entry name" value="FAD/NAD(P)-binding domain"/>
    <property type="match status" value="2"/>
</dbReference>
<dbReference type="GO" id="GO:0051537">
    <property type="term" value="F:2 iron, 2 sulfur cluster binding"/>
    <property type="evidence" value="ECO:0007669"/>
    <property type="project" value="UniProtKB-KW"/>
</dbReference>
<keyword evidence="7" id="KW-0349">Heme</keyword>
<evidence type="ECO:0000256" key="9">
    <source>
        <dbReference type="ARBA" id="ARBA00022714"/>
    </source>
</evidence>
<dbReference type="InterPro" id="IPR006067">
    <property type="entry name" value="NO2/SO3_Rdtase_4Fe4S_dom"/>
</dbReference>
<keyword evidence="13" id="KW-0408">Iron</keyword>
<name>A0A3B1DL64_9ZZZZ</name>
<comment type="cofactor">
    <cofactor evidence="1">
        <name>siroheme</name>
        <dbReference type="ChEBI" id="CHEBI:60052"/>
    </cofactor>
</comment>
<evidence type="ECO:0000259" key="21">
    <source>
        <dbReference type="Pfam" id="PF18267"/>
    </source>
</evidence>
<dbReference type="Gene3D" id="3.30.390.30">
    <property type="match status" value="1"/>
</dbReference>
<evidence type="ECO:0000256" key="15">
    <source>
        <dbReference type="ARBA" id="ARBA00023063"/>
    </source>
</evidence>
<reference evidence="22" key="1">
    <citation type="submission" date="2018-06" db="EMBL/GenBank/DDBJ databases">
        <authorList>
            <person name="Zhirakovskaya E."/>
        </authorList>
    </citation>
    <scope>NUCLEOTIDE SEQUENCE</scope>
</reference>
<keyword evidence="10" id="KW-0479">Metal-binding</keyword>
<evidence type="ECO:0000256" key="8">
    <source>
        <dbReference type="ARBA" id="ARBA00022630"/>
    </source>
</evidence>
<comment type="cofactor">
    <cofactor evidence="3">
        <name>FAD</name>
        <dbReference type="ChEBI" id="CHEBI:57692"/>
    </cofactor>
</comment>
<dbReference type="GO" id="GO:0046872">
    <property type="term" value="F:metal ion binding"/>
    <property type="evidence" value="ECO:0007669"/>
    <property type="project" value="UniProtKB-KW"/>
</dbReference>
<feature type="domain" description="FAD/NAD(P)-binding" evidence="20">
    <location>
        <begin position="4"/>
        <end position="304"/>
    </location>
</feature>
<sequence length="836" mass="91136">MKKKLVVIGNGMAGARVVEEILKRDADKFDIVMFGAEPYGNYNRILLSNVLNQTQDPQEIFINSLPWYTENNITLHAGVKVFEIDRTKKIIKAKELNKEEAAYSLPCPTPDVGQGEVVEEGYDYLILATGSRPFVPPIEGFGGEGSFAFRTLDDCAKIATCAKKSTRAAVIGGGLLGLEAARGLMTHDVEVTVIEAVDQLMIAQLDTEAGDMLKGMMEAMGVSVKTMALTSKVVTDDGGKVTGLEFKDGSVLDVDMVIMSVGIRPITELASQAGLTVNKGIVCDDQMRTSDKDIFSVGECIEHREKLYGLVEPIWAQARVLADVITEMNTASEYLGSKIGTKLKVMGVDVVALGLKDKEKEDDEVIVYREPNRGIYKKLVVRGNKLVGATLLGESEEGDTLMHLFMQEEDVPENRSELLFGGGVTGASLMNAADLPDHAQICNCNGVSKKDIVDAICEGGCTSVSAVGASTKAGKGCGSCRGAIAQLIEANVGELKFDASEHYYVQGVSLEKSHLVAEIRAKKLKSVSAVFEALADGKEDPDSKVGLASLLKTIWPGEYDDERDARFINDRVHGNIQKDGTFSVVPRIYGGVTTPDELMRIAQAAIKYDAKMVKFTGGQRIDLLGIKKEDLPAIWKDLDMPSGHAYSKSFRTCKSCVGTTFCRYGLGDSIKLAQEVEHHFQGLETPHKVKMAVTGCPRNCSEAYIKDIGVVAIGEDKWEVYIGGAAGSAIRKGDLLCIVDSHEEVIKISGRFFEYYREHAKYLERTHGFVERIGADVLKGILLEDSLGICAQLDERMQVAVDAYKDPWKEAEDPIYPFQFEGPKLVEILEKAENNG</sequence>
<dbReference type="Pfam" id="PF07992">
    <property type="entry name" value="Pyr_redox_2"/>
    <property type="match status" value="1"/>
</dbReference>
<dbReference type="InterPro" id="IPR023753">
    <property type="entry name" value="FAD/NAD-binding_dom"/>
</dbReference>
<gene>
    <name evidence="22" type="ORF">MNBD_UNCLBAC01-1262</name>
</gene>
<dbReference type="Gene3D" id="3.50.50.60">
    <property type="entry name" value="FAD/NAD(P)-binding domain"/>
    <property type="match status" value="2"/>
</dbReference>
<evidence type="ECO:0000256" key="16">
    <source>
        <dbReference type="ARBA" id="ARBA00034078"/>
    </source>
</evidence>
<evidence type="ECO:0000259" key="20">
    <source>
        <dbReference type="Pfam" id="PF07992"/>
    </source>
</evidence>
<dbReference type="Pfam" id="PF18267">
    <property type="entry name" value="Rubredoxin_C"/>
    <property type="match status" value="1"/>
</dbReference>
<dbReference type="PIRSF" id="PIRSF037149">
    <property type="entry name" value="NirB"/>
    <property type="match status" value="1"/>
</dbReference>
<dbReference type="Gene3D" id="3.90.480.20">
    <property type="match status" value="1"/>
</dbReference>
<dbReference type="Gene3D" id="3.30.413.10">
    <property type="entry name" value="Sulfite Reductase Hemoprotein, domain 1"/>
    <property type="match status" value="1"/>
</dbReference>
<dbReference type="Pfam" id="PF01077">
    <property type="entry name" value="NIR_SIR"/>
    <property type="match status" value="1"/>
</dbReference>
<dbReference type="InterPro" id="IPR041854">
    <property type="entry name" value="BFD-like_2Fe2S-bd_dom_sf"/>
</dbReference>
<dbReference type="FunFam" id="3.50.50.60:FF:000033">
    <property type="entry name" value="Nitrite reductase [NAD(P)H], large subunit"/>
    <property type="match status" value="1"/>
</dbReference>
<dbReference type="InterPro" id="IPR036136">
    <property type="entry name" value="Nit/Sulf_reduc_fer-like_dom_sf"/>
</dbReference>
<dbReference type="CDD" id="cd19943">
    <property type="entry name" value="NirB_Fer2_BFD-like_1"/>
    <property type="match status" value="1"/>
</dbReference>
<evidence type="ECO:0000256" key="4">
    <source>
        <dbReference type="ARBA" id="ARBA00005096"/>
    </source>
</evidence>
<keyword evidence="6" id="KW-0004">4Fe-4S</keyword>
<keyword evidence="8" id="KW-0285">Flavoprotein</keyword>
<dbReference type="GO" id="GO:0042128">
    <property type="term" value="P:nitrate assimilation"/>
    <property type="evidence" value="ECO:0007669"/>
    <property type="project" value="UniProtKB-UniPathway"/>
</dbReference>
<dbReference type="PANTHER" id="PTHR43809">
    <property type="entry name" value="NITRITE REDUCTASE (NADH) LARGE SUBUNIT"/>
    <property type="match status" value="1"/>
</dbReference>
<evidence type="ECO:0000256" key="14">
    <source>
        <dbReference type="ARBA" id="ARBA00023014"/>
    </source>
</evidence>
<feature type="domain" description="Nitrite/Sulfite reductase ferredoxin-like" evidence="18">
    <location>
        <begin position="576"/>
        <end position="639"/>
    </location>
</feature>
<feature type="domain" description="NADH-rubredoxin oxidoreductase C-terminal" evidence="21">
    <location>
        <begin position="341"/>
        <end position="404"/>
    </location>
</feature>
<dbReference type="InterPro" id="IPR041575">
    <property type="entry name" value="Rubredoxin_C"/>
</dbReference>
<dbReference type="Gene3D" id="1.10.10.1100">
    <property type="entry name" value="BFD-like [2Fe-2S]-binding domain"/>
    <property type="match status" value="1"/>
</dbReference>
<evidence type="ECO:0000256" key="5">
    <source>
        <dbReference type="ARBA" id="ARBA00010429"/>
    </source>
</evidence>
<dbReference type="EC" id="1.7.1.4" evidence="22"/>
<dbReference type="PRINTS" id="PR00397">
    <property type="entry name" value="SIROHAEM"/>
</dbReference>
<feature type="domain" description="BFD-like [2Fe-2S]-binding" evidence="19">
    <location>
        <begin position="441"/>
        <end position="489"/>
    </location>
</feature>
<dbReference type="GO" id="GO:0051539">
    <property type="term" value="F:4 iron, 4 sulfur cluster binding"/>
    <property type="evidence" value="ECO:0007669"/>
    <property type="project" value="UniProtKB-KW"/>
</dbReference>
<comment type="cofactor">
    <cofactor evidence="2">
        <name>[4Fe-4S] cluster</name>
        <dbReference type="ChEBI" id="CHEBI:49883"/>
    </cofactor>
</comment>
<dbReference type="InterPro" id="IPR017121">
    <property type="entry name" value="Nitrite_Rdtase_lsu"/>
</dbReference>
<keyword evidence="14" id="KW-0411">Iron-sulfur</keyword>
<organism evidence="22">
    <name type="scientific">hydrothermal vent metagenome</name>
    <dbReference type="NCBI Taxonomy" id="652676"/>
    <lineage>
        <taxon>unclassified sequences</taxon>
        <taxon>metagenomes</taxon>
        <taxon>ecological metagenomes</taxon>
    </lineage>
</organism>
<comment type="pathway">
    <text evidence="4">Nitrogen metabolism; nitrate reduction (assimilation).</text>
</comment>
<dbReference type="InterPro" id="IPR052034">
    <property type="entry name" value="NasD-like"/>
</dbReference>
<dbReference type="GO" id="GO:0020037">
    <property type="term" value="F:heme binding"/>
    <property type="evidence" value="ECO:0007669"/>
    <property type="project" value="InterPro"/>
</dbReference>
<dbReference type="InterPro" id="IPR045854">
    <property type="entry name" value="NO2/SO3_Rdtase_4Fe4S_sf"/>
</dbReference>
<keyword evidence="9" id="KW-0001">2Fe-2S</keyword>